<evidence type="ECO:0000256" key="6">
    <source>
        <dbReference type="ARBA" id="ARBA00022723"/>
    </source>
</evidence>
<dbReference type="PANTHER" id="PTHR48095">
    <property type="entry name" value="PYRUVATE CARBOXYLASE SUBUNIT A"/>
    <property type="match status" value="1"/>
</dbReference>
<dbReference type="FunFam" id="3.40.50.20:FF:000010">
    <property type="entry name" value="Propionyl-CoA carboxylase subunit alpha"/>
    <property type="match status" value="1"/>
</dbReference>
<dbReference type="Pfam" id="PF02786">
    <property type="entry name" value="CPSase_L_D2"/>
    <property type="match status" value="1"/>
</dbReference>
<feature type="domain" description="ATP-grasp" evidence="14">
    <location>
        <begin position="121"/>
        <end position="318"/>
    </location>
</feature>
<dbReference type="InterPro" id="IPR005482">
    <property type="entry name" value="Biotin_COase_C"/>
</dbReference>
<evidence type="ECO:0000256" key="5">
    <source>
        <dbReference type="ARBA" id="ARBA00022598"/>
    </source>
</evidence>
<dbReference type="InterPro" id="IPR011761">
    <property type="entry name" value="ATP-grasp"/>
</dbReference>
<keyword evidence="13" id="KW-0275">Fatty acid biosynthesis</keyword>
<evidence type="ECO:0000259" key="15">
    <source>
        <dbReference type="PROSITE" id="PS50979"/>
    </source>
</evidence>
<dbReference type="FunFam" id="3.30.1490.20:FF:000018">
    <property type="entry name" value="Biotin carboxylase"/>
    <property type="match status" value="1"/>
</dbReference>
<name>A0A7V3ZT45_UNCW3</name>
<dbReference type="GO" id="GO:0006633">
    <property type="term" value="P:fatty acid biosynthetic process"/>
    <property type="evidence" value="ECO:0007669"/>
    <property type="project" value="UniProtKB-KW"/>
</dbReference>
<dbReference type="Pfam" id="PF00289">
    <property type="entry name" value="Biotin_carb_N"/>
    <property type="match status" value="1"/>
</dbReference>
<dbReference type="SUPFAM" id="SSF56059">
    <property type="entry name" value="Glutathione synthetase ATP-binding domain-like"/>
    <property type="match status" value="1"/>
</dbReference>
<evidence type="ECO:0000256" key="3">
    <source>
        <dbReference type="ARBA" id="ARBA00011750"/>
    </source>
</evidence>
<dbReference type="AlphaFoldDB" id="A0A7V3ZT45"/>
<keyword evidence="13" id="KW-0444">Lipid biosynthesis</keyword>
<evidence type="ECO:0000256" key="7">
    <source>
        <dbReference type="ARBA" id="ARBA00022741"/>
    </source>
</evidence>
<comment type="function">
    <text evidence="1 13">This protein is a component of the acetyl coenzyme A carboxylase complex; first, biotin carboxylase catalyzes the carboxylation of the carrier protein and then the transcarboxylase transfers the carboxyl group to form malonyl-CoA.</text>
</comment>
<evidence type="ECO:0000256" key="11">
    <source>
        <dbReference type="ARBA" id="ARBA00048600"/>
    </source>
</evidence>
<keyword evidence="13" id="KW-0276">Fatty acid metabolism</keyword>
<dbReference type="Gene3D" id="3.30.470.20">
    <property type="entry name" value="ATP-grasp fold, B domain"/>
    <property type="match status" value="1"/>
</dbReference>
<organism evidence="16">
    <name type="scientific">candidate division WOR-3 bacterium</name>
    <dbReference type="NCBI Taxonomy" id="2052148"/>
    <lineage>
        <taxon>Bacteria</taxon>
        <taxon>Bacteria division WOR-3</taxon>
    </lineage>
</organism>
<dbReference type="NCBIfam" id="TIGR00514">
    <property type="entry name" value="accC"/>
    <property type="match status" value="1"/>
</dbReference>
<dbReference type="UniPathway" id="UPA00655">
    <property type="reaction ID" value="UER00711"/>
</dbReference>
<comment type="catalytic activity">
    <reaction evidence="11 13">
        <text>N(6)-biotinyl-L-lysyl-[protein] + hydrogencarbonate + ATP = N(6)-carboxybiotinyl-L-lysyl-[protein] + ADP + phosphate + H(+)</text>
        <dbReference type="Rhea" id="RHEA:13501"/>
        <dbReference type="Rhea" id="RHEA-COMP:10505"/>
        <dbReference type="Rhea" id="RHEA-COMP:10506"/>
        <dbReference type="ChEBI" id="CHEBI:15378"/>
        <dbReference type="ChEBI" id="CHEBI:17544"/>
        <dbReference type="ChEBI" id="CHEBI:30616"/>
        <dbReference type="ChEBI" id="CHEBI:43474"/>
        <dbReference type="ChEBI" id="CHEBI:83144"/>
        <dbReference type="ChEBI" id="CHEBI:83145"/>
        <dbReference type="ChEBI" id="CHEBI:456216"/>
        <dbReference type="EC" id="6.3.4.14"/>
    </reaction>
</comment>
<dbReference type="EMBL" id="DTDP01000116">
    <property type="protein sequence ID" value="HGK53901.1"/>
    <property type="molecule type" value="Genomic_DNA"/>
</dbReference>
<feature type="domain" description="Biotin carboxylation" evidence="15">
    <location>
        <begin position="2"/>
        <end position="447"/>
    </location>
</feature>
<keyword evidence="5 13" id="KW-0436">Ligase</keyword>
<dbReference type="GO" id="GO:0046872">
    <property type="term" value="F:metal ion binding"/>
    <property type="evidence" value="ECO:0007669"/>
    <property type="project" value="UniProtKB-KW"/>
</dbReference>
<dbReference type="InterPro" id="IPR005481">
    <property type="entry name" value="BC-like_N"/>
</dbReference>
<dbReference type="InterPro" id="IPR011054">
    <property type="entry name" value="Rudment_hybrid_motif"/>
</dbReference>
<dbReference type="InterPro" id="IPR016185">
    <property type="entry name" value="PreATP-grasp_dom_sf"/>
</dbReference>
<dbReference type="EC" id="6.3.4.14" evidence="4 13"/>
<dbReference type="SMART" id="SM00878">
    <property type="entry name" value="Biotin_carb_C"/>
    <property type="match status" value="1"/>
</dbReference>
<dbReference type="PANTHER" id="PTHR48095:SF2">
    <property type="entry name" value="BIOTIN CARBOXYLASE, CHLOROPLASTIC"/>
    <property type="match status" value="1"/>
</dbReference>
<dbReference type="InterPro" id="IPR004549">
    <property type="entry name" value="Acetyl_CoA_COase_biotin_COase"/>
</dbReference>
<dbReference type="InterPro" id="IPR005479">
    <property type="entry name" value="CPAse_ATP-bd"/>
</dbReference>
<gene>
    <name evidence="16" type="primary">accC</name>
    <name evidence="16" type="ORF">ENU72_02625</name>
</gene>
<dbReference type="GO" id="GO:0004075">
    <property type="term" value="F:biotin carboxylase activity"/>
    <property type="evidence" value="ECO:0007669"/>
    <property type="project" value="UniProtKB-EC"/>
</dbReference>
<evidence type="ECO:0000256" key="1">
    <source>
        <dbReference type="ARBA" id="ARBA00003761"/>
    </source>
</evidence>
<dbReference type="InterPro" id="IPR051602">
    <property type="entry name" value="ACC_Biotin_Carboxylase"/>
</dbReference>
<evidence type="ECO:0000256" key="8">
    <source>
        <dbReference type="ARBA" id="ARBA00022840"/>
    </source>
</evidence>
<keyword evidence="10 13" id="KW-0092">Biotin</keyword>
<dbReference type="GO" id="GO:0005524">
    <property type="term" value="F:ATP binding"/>
    <property type="evidence" value="ECO:0007669"/>
    <property type="project" value="UniProtKB-UniRule"/>
</dbReference>
<evidence type="ECO:0000256" key="10">
    <source>
        <dbReference type="ARBA" id="ARBA00023267"/>
    </source>
</evidence>
<dbReference type="PROSITE" id="PS50975">
    <property type="entry name" value="ATP_GRASP"/>
    <property type="match status" value="1"/>
</dbReference>
<proteinExistence type="predicted"/>
<evidence type="ECO:0000256" key="4">
    <source>
        <dbReference type="ARBA" id="ARBA00013263"/>
    </source>
</evidence>
<dbReference type="PROSITE" id="PS00867">
    <property type="entry name" value="CPSASE_2"/>
    <property type="match status" value="1"/>
</dbReference>
<dbReference type="InterPro" id="IPR011764">
    <property type="entry name" value="Biotin_carboxylation_dom"/>
</dbReference>
<dbReference type="SUPFAM" id="SSF52440">
    <property type="entry name" value="PreATP-grasp domain"/>
    <property type="match status" value="1"/>
</dbReference>
<evidence type="ECO:0000313" key="16">
    <source>
        <dbReference type="EMBL" id="HGK53901.1"/>
    </source>
</evidence>
<dbReference type="SUPFAM" id="SSF51246">
    <property type="entry name" value="Rudiment single hybrid motif"/>
    <property type="match status" value="1"/>
</dbReference>
<dbReference type="PROSITE" id="PS50979">
    <property type="entry name" value="BC"/>
    <property type="match status" value="1"/>
</dbReference>
<evidence type="ECO:0000259" key="14">
    <source>
        <dbReference type="PROSITE" id="PS50975"/>
    </source>
</evidence>
<keyword evidence="8 12" id="KW-0067">ATP-binding</keyword>
<comment type="subunit">
    <text evidence="3 13">Acetyl-CoA carboxylase is a heterohexamer of biotin carboxyl carrier protein, biotin carboxylase and the two subunits of carboxyl transferase in a 2:2 complex.</text>
</comment>
<protein>
    <recommendedName>
        <fullName evidence="4 13">Biotin carboxylase</fullName>
        <ecNumber evidence="4 13">6.3.4.14</ecNumber>
    </recommendedName>
    <alternativeName>
        <fullName evidence="13">Acetyl-coenzyme A carboxylase biotin carboxylase subunit A</fullName>
    </alternativeName>
</protein>
<evidence type="ECO:0000256" key="13">
    <source>
        <dbReference type="RuleBase" id="RU365063"/>
    </source>
</evidence>
<sequence length="452" mass="51152">MKFKRILIANRGEIAVRIINACKELGIETVAVYSEADRESLHVKLADEAICIGPAPLSESYLNPARIISAAEITGCDAIHPGYGMFAENPDFAEMVITSGFKFIGPSPEIIEKMGDKIYAKNFMKKAGVKVVPGSEEPIKELKEGLEIAREIGFPVLIKAAGGGGGRGMRISRNEKDFEVNFRTAKAEALAAFKDDRVYIEKFIENPKHIEVQVAGNGKDIYLHFFERECSIQRRHQKLIEEAPSPSINEEERKKLLEMAINGIKALKYDSVGTMEFIMDENKNFYFIEMNTRIQVEHPVTEFITGIDLIKLQIKIAEGENIDLKQEDIYKKGHAIEIRINAEDTKKGFLPSPAKIEKVHFPGGPGIRIDSYIYNGYKIPPYYDSLIAKLIVYGINREEAIKRLQRCLDEIIIEGPCTTIPFYKFLIKKDKFLKGNYTTNFVEEIMNEWLSL</sequence>
<evidence type="ECO:0000256" key="2">
    <source>
        <dbReference type="ARBA" id="ARBA00004956"/>
    </source>
</evidence>
<keyword evidence="6" id="KW-0479">Metal-binding</keyword>
<evidence type="ECO:0000256" key="9">
    <source>
        <dbReference type="ARBA" id="ARBA00022842"/>
    </source>
</evidence>
<accession>A0A7V3ZT45</accession>
<keyword evidence="13" id="KW-0443">Lipid metabolism</keyword>
<dbReference type="Pfam" id="PF02785">
    <property type="entry name" value="Biotin_carb_C"/>
    <property type="match status" value="1"/>
</dbReference>
<dbReference type="PROSITE" id="PS00866">
    <property type="entry name" value="CPSASE_1"/>
    <property type="match status" value="1"/>
</dbReference>
<reference evidence="16" key="1">
    <citation type="journal article" date="2020" name="mSystems">
        <title>Genome- and Community-Level Interaction Insights into Carbon Utilization and Element Cycling Functions of Hydrothermarchaeota in Hydrothermal Sediment.</title>
        <authorList>
            <person name="Zhou Z."/>
            <person name="Liu Y."/>
            <person name="Xu W."/>
            <person name="Pan J."/>
            <person name="Luo Z.H."/>
            <person name="Li M."/>
        </authorList>
    </citation>
    <scope>NUCLEOTIDE SEQUENCE [LARGE SCALE GENOMIC DNA]</scope>
    <source>
        <strain evidence="16">SpSt-695</strain>
    </source>
</reference>
<keyword evidence="7 12" id="KW-0547">Nucleotide-binding</keyword>
<dbReference type="NCBIfam" id="NF006367">
    <property type="entry name" value="PRK08591.1"/>
    <property type="match status" value="1"/>
</dbReference>
<comment type="pathway">
    <text evidence="2 13">Lipid metabolism; malonyl-CoA biosynthesis; malonyl-CoA from acetyl-CoA: step 1/1.</text>
</comment>
<evidence type="ECO:0000256" key="12">
    <source>
        <dbReference type="PROSITE-ProRule" id="PRU00409"/>
    </source>
</evidence>
<dbReference type="GO" id="GO:2001295">
    <property type="term" value="P:malonyl-CoA biosynthetic process"/>
    <property type="evidence" value="ECO:0007669"/>
    <property type="project" value="UniProtKB-UniPathway"/>
</dbReference>
<comment type="caution">
    <text evidence="16">The sequence shown here is derived from an EMBL/GenBank/DDBJ whole genome shotgun (WGS) entry which is preliminary data.</text>
</comment>
<keyword evidence="9" id="KW-0460">Magnesium</keyword>